<evidence type="ECO:0000313" key="3">
    <source>
        <dbReference type="EnsemblMetazoa" id="CapteP114940"/>
    </source>
</evidence>
<dbReference type="STRING" id="283909.R7ULA7"/>
<dbReference type="OrthoDB" id="6020087at2759"/>
<dbReference type="PANTHER" id="PTHR13354:SF11">
    <property type="entry name" value="LYSINE-SPECIFIC DEMETHYLASE 9"/>
    <property type="match status" value="1"/>
</dbReference>
<organism evidence="2">
    <name type="scientific">Capitella teleta</name>
    <name type="common">Polychaete worm</name>
    <dbReference type="NCBI Taxonomy" id="283909"/>
    <lineage>
        <taxon>Eukaryota</taxon>
        <taxon>Metazoa</taxon>
        <taxon>Spiralia</taxon>
        <taxon>Lophotrochozoa</taxon>
        <taxon>Annelida</taxon>
        <taxon>Polychaeta</taxon>
        <taxon>Sedentaria</taxon>
        <taxon>Scolecida</taxon>
        <taxon>Capitellidae</taxon>
        <taxon>Capitella</taxon>
    </lineage>
</organism>
<reference evidence="2 4" key="2">
    <citation type="journal article" date="2013" name="Nature">
        <title>Insights into bilaterian evolution from three spiralian genomes.</title>
        <authorList>
            <person name="Simakov O."/>
            <person name="Marletaz F."/>
            <person name="Cho S.J."/>
            <person name="Edsinger-Gonzales E."/>
            <person name="Havlak P."/>
            <person name="Hellsten U."/>
            <person name="Kuo D.H."/>
            <person name="Larsson T."/>
            <person name="Lv J."/>
            <person name="Arendt D."/>
            <person name="Savage R."/>
            <person name="Osoegawa K."/>
            <person name="de Jong P."/>
            <person name="Grimwood J."/>
            <person name="Chapman J.A."/>
            <person name="Shapiro H."/>
            <person name="Aerts A."/>
            <person name="Otillar R.P."/>
            <person name="Terry A.Y."/>
            <person name="Boore J.L."/>
            <person name="Grigoriev I.V."/>
            <person name="Lindberg D.R."/>
            <person name="Seaver E.C."/>
            <person name="Weisblat D.A."/>
            <person name="Putnam N.H."/>
            <person name="Rokhsar D.S."/>
        </authorList>
    </citation>
    <scope>NUCLEOTIDE SEQUENCE</scope>
    <source>
        <strain evidence="2 4">I ESC-2004</strain>
    </source>
</reference>
<dbReference type="PANTHER" id="PTHR13354">
    <property type="entry name" value="ROUND SPERMATID BASIC PROTEIN 1"/>
    <property type="match status" value="1"/>
</dbReference>
<dbReference type="Proteomes" id="UP000014760">
    <property type="component" value="Unassembled WGS sequence"/>
</dbReference>
<evidence type="ECO:0000313" key="2">
    <source>
        <dbReference type="EMBL" id="ELU04032.1"/>
    </source>
</evidence>
<dbReference type="HOGENOM" id="CLU_009952_2_1_1"/>
<name>R7ULA7_CAPTE</name>
<feature type="non-terminal residue" evidence="2">
    <location>
        <position position="377"/>
    </location>
</feature>
<comment type="similarity">
    <text evidence="1">Belongs to the round spermatid basic protein 1 family.</text>
</comment>
<evidence type="ECO:0008006" key="5">
    <source>
        <dbReference type="Google" id="ProtNLM"/>
    </source>
</evidence>
<protein>
    <recommendedName>
        <fullName evidence="5">Round spermatid basic protein 1</fullName>
    </recommendedName>
</protein>
<gene>
    <name evidence="2" type="ORF">CAPTEDRAFT_114940</name>
</gene>
<dbReference type="EMBL" id="KB302654">
    <property type="protein sequence ID" value="ELU04032.1"/>
    <property type="molecule type" value="Genomic_DNA"/>
</dbReference>
<dbReference type="OMA" id="VMGIIHN"/>
<proteinExistence type="inferred from homology"/>
<dbReference type="GO" id="GO:0005634">
    <property type="term" value="C:nucleus"/>
    <property type="evidence" value="ECO:0007669"/>
    <property type="project" value="InterPro"/>
</dbReference>
<reference evidence="3" key="3">
    <citation type="submission" date="2015-06" db="UniProtKB">
        <authorList>
            <consortium name="EnsemblMetazoa"/>
        </authorList>
    </citation>
    <scope>IDENTIFICATION</scope>
</reference>
<dbReference type="AlphaFoldDB" id="R7ULA7"/>
<evidence type="ECO:0000313" key="4">
    <source>
        <dbReference type="Proteomes" id="UP000014760"/>
    </source>
</evidence>
<evidence type="ECO:0000256" key="1">
    <source>
        <dbReference type="ARBA" id="ARBA00010560"/>
    </source>
</evidence>
<keyword evidence="4" id="KW-1185">Reference proteome</keyword>
<dbReference type="InterPro" id="IPR026306">
    <property type="entry name" value="RSBN1/Dpy-2/CEP530"/>
</dbReference>
<reference evidence="4" key="1">
    <citation type="submission" date="2012-12" db="EMBL/GenBank/DDBJ databases">
        <authorList>
            <person name="Hellsten U."/>
            <person name="Grimwood J."/>
            <person name="Chapman J.A."/>
            <person name="Shapiro H."/>
            <person name="Aerts A."/>
            <person name="Otillar R.P."/>
            <person name="Terry A.Y."/>
            <person name="Boore J.L."/>
            <person name="Simakov O."/>
            <person name="Marletaz F."/>
            <person name="Cho S.-J."/>
            <person name="Edsinger-Gonzales E."/>
            <person name="Havlak P."/>
            <person name="Kuo D.-H."/>
            <person name="Larsson T."/>
            <person name="Lv J."/>
            <person name="Arendt D."/>
            <person name="Savage R."/>
            <person name="Osoegawa K."/>
            <person name="de Jong P."/>
            <person name="Lindberg D.R."/>
            <person name="Seaver E.C."/>
            <person name="Weisblat D.A."/>
            <person name="Putnam N.H."/>
            <person name="Grigoriev I.V."/>
            <person name="Rokhsar D.S."/>
        </authorList>
    </citation>
    <scope>NUCLEOTIDE SEQUENCE</scope>
    <source>
        <strain evidence="4">I ESC-2004</strain>
    </source>
</reference>
<accession>R7ULA7</accession>
<sequence>MNNELEYRLRNHCLPTPGLKYGHLMHIERDSNGGGTVVHSYADELAKLSASQMQDFVQEYFKIVFAEESVGVGVHCMGIVHASATYLPDLLEHFSHHYPDMCVKSNVMNKSDVVSMSMKAFRDNVHKAYCNGTFRCGGMLSISLVGTKAEETGDYFPAFLDLLEEDPFLRHVMPWGPASAIHNSKRPESNDGPIMWIRPGEQFVPTADLPKSPLKRKRGINELKNLQYLPRGSEARETLVQDRTRAHADHVGQGLDRMTTAAVGILKAVHCGQEYTDDRATKDVICFHPADFSQVADTLQLDLHEPPMSQCISWVDEAKLNLMRREGIRYSMVKLRDNDIYFIPRNVIHQFRTVSAVVSIAWHTRLRQYYPELFPKE</sequence>
<dbReference type="EnsemblMetazoa" id="CapteT114940">
    <property type="protein sequence ID" value="CapteP114940"/>
    <property type="gene ID" value="CapteG114940"/>
</dbReference>
<dbReference type="EMBL" id="AMQN01008277">
    <property type="status" value="NOT_ANNOTATED_CDS"/>
    <property type="molecule type" value="Genomic_DNA"/>
</dbReference>